<reference evidence="2" key="1">
    <citation type="submission" date="2022-07" db="EMBL/GenBank/DDBJ databases">
        <authorList>
            <person name="Macas J."/>
            <person name="Novak P."/>
            <person name="Neumann P."/>
        </authorList>
    </citation>
    <scope>NUCLEOTIDE SEQUENCE</scope>
</reference>
<gene>
    <name evidence="2" type="ORF">CEPIT_LOCUS26588</name>
</gene>
<organism evidence="2 3">
    <name type="scientific">Cuscuta epithymum</name>
    <dbReference type="NCBI Taxonomy" id="186058"/>
    <lineage>
        <taxon>Eukaryota</taxon>
        <taxon>Viridiplantae</taxon>
        <taxon>Streptophyta</taxon>
        <taxon>Embryophyta</taxon>
        <taxon>Tracheophyta</taxon>
        <taxon>Spermatophyta</taxon>
        <taxon>Magnoliopsida</taxon>
        <taxon>eudicotyledons</taxon>
        <taxon>Gunneridae</taxon>
        <taxon>Pentapetalae</taxon>
        <taxon>asterids</taxon>
        <taxon>lamiids</taxon>
        <taxon>Solanales</taxon>
        <taxon>Convolvulaceae</taxon>
        <taxon>Cuscuteae</taxon>
        <taxon>Cuscuta</taxon>
        <taxon>Cuscuta subgen. Cuscuta</taxon>
    </lineage>
</organism>
<feature type="compositionally biased region" description="Basic and acidic residues" evidence="1">
    <location>
        <begin position="27"/>
        <end position="44"/>
    </location>
</feature>
<name>A0AAV0EPU2_9ASTE</name>
<accession>A0AAV0EPU2</accession>
<evidence type="ECO:0000313" key="2">
    <source>
        <dbReference type="EMBL" id="CAH9125218.1"/>
    </source>
</evidence>
<evidence type="ECO:0000313" key="3">
    <source>
        <dbReference type="Proteomes" id="UP001152523"/>
    </source>
</evidence>
<feature type="region of interest" description="Disordered" evidence="1">
    <location>
        <begin position="76"/>
        <end position="100"/>
    </location>
</feature>
<proteinExistence type="predicted"/>
<evidence type="ECO:0000256" key="1">
    <source>
        <dbReference type="SAM" id="MobiDB-lite"/>
    </source>
</evidence>
<sequence>MSGVAKSYARHVLLLTKVNEDLVNVQPEKRNRDRDREKQDDSHDKCLVKELEVLGAEGLSAYGLYGVTEAIQDGESGHIREGEAEGGAAQGKLPEPAEKCSCDCDLGEPREVHG</sequence>
<protein>
    <submittedName>
        <fullName evidence="2">Uncharacterized protein</fullName>
    </submittedName>
</protein>
<dbReference type="AlphaFoldDB" id="A0AAV0EPU2"/>
<comment type="caution">
    <text evidence="2">The sequence shown here is derived from an EMBL/GenBank/DDBJ whole genome shotgun (WGS) entry which is preliminary data.</text>
</comment>
<dbReference type="EMBL" id="CAMAPF010000935">
    <property type="protein sequence ID" value="CAH9125218.1"/>
    <property type="molecule type" value="Genomic_DNA"/>
</dbReference>
<keyword evidence="3" id="KW-1185">Reference proteome</keyword>
<feature type="region of interest" description="Disordered" evidence="1">
    <location>
        <begin position="23"/>
        <end position="44"/>
    </location>
</feature>
<dbReference type="Proteomes" id="UP001152523">
    <property type="component" value="Unassembled WGS sequence"/>
</dbReference>